<evidence type="ECO:0000256" key="5">
    <source>
        <dbReference type="ARBA" id="ARBA00022771"/>
    </source>
</evidence>
<name>A0AAW1S740_9CHLO</name>
<evidence type="ECO:0000256" key="10">
    <source>
        <dbReference type="ARBA" id="ARBA00023242"/>
    </source>
</evidence>
<evidence type="ECO:0000256" key="9">
    <source>
        <dbReference type="ARBA" id="ARBA00023204"/>
    </source>
</evidence>
<keyword evidence="13" id="KW-1185">Reference proteome</keyword>
<dbReference type="GO" id="GO:0000439">
    <property type="term" value="C:transcription factor TFIIH core complex"/>
    <property type="evidence" value="ECO:0007669"/>
    <property type="project" value="UniProtKB-UniRule"/>
</dbReference>
<evidence type="ECO:0000256" key="7">
    <source>
        <dbReference type="ARBA" id="ARBA00023015"/>
    </source>
</evidence>
<dbReference type="Proteomes" id="UP001438707">
    <property type="component" value="Unassembled WGS sequence"/>
</dbReference>
<keyword evidence="7 11" id="KW-0805">Transcription regulation</keyword>
<comment type="similarity">
    <text evidence="2 11">Belongs to the TFB4 family.</text>
</comment>
<evidence type="ECO:0000313" key="12">
    <source>
        <dbReference type="EMBL" id="KAK9841655.1"/>
    </source>
</evidence>
<dbReference type="GO" id="GO:0005675">
    <property type="term" value="C:transcription factor TFIIH holo complex"/>
    <property type="evidence" value="ECO:0007669"/>
    <property type="project" value="UniProtKB-UniRule"/>
</dbReference>
<dbReference type="GO" id="GO:0006355">
    <property type="term" value="P:regulation of DNA-templated transcription"/>
    <property type="evidence" value="ECO:0007669"/>
    <property type="project" value="InterPro"/>
</dbReference>
<proteinExistence type="inferred from homology"/>
<evidence type="ECO:0000313" key="13">
    <source>
        <dbReference type="Proteomes" id="UP001438707"/>
    </source>
</evidence>
<keyword evidence="4 11" id="KW-0227">DNA damage</keyword>
<dbReference type="GO" id="GO:0006289">
    <property type="term" value="P:nucleotide-excision repair"/>
    <property type="evidence" value="ECO:0007669"/>
    <property type="project" value="UniProtKB-UniRule"/>
</dbReference>
<comment type="subcellular location">
    <subcellularLocation>
        <location evidence="1 11">Nucleus</location>
    </subcellularLocation>
</comment>
<evidence type="ECO:0000256" key="11">
    <source>
        <dbReference type="RuleBase" id="RU368090"/>
    </source>
</evidence>
<accession>A0AAW1S740</accession>
<keyword evidence="3 11" id="KW-0479">Metal-binding</keyword>
<gene>
    <name evidence="12" type="ORF">WJX74_009570</name>
</gene>
<keyword evidence="8 11" id="KW-0804">Transcription</keyword>
<dbReference type="GO" id="GO:0008270">
    <property type="term" value="F:zinc ion binding"/>
    <property type="evidence" value="ECO:0007669"/>
    <property type="project" value="UniProtKB-KW"/>
</dbReference>
<evidence type="ECO:0000256" key="4">
    <source>
        <dbReference type="ARBA" id="ARBA00022763"/>
    </source>
</evidence>
<dbReference type="PANTHER" id="PTHR12831">
    <property type="entry name" value="TRANSCRIPTION INITIATION FACTOR IIH TFIIH , POLYPEPTIDE 3-RELATED"/>
    <property type="match status" value="1"/>
</dbReference>
<dbReference type="AlphaFoldDB" id="A0AAW1S740"/>
<keyword evidence="5 11" id="KW-0863">Zinc-finger</keyword>
<dbReference type="Pfam" id="PF03850">
    <property type="entry name" value="Tfb4"/>
    <property type="match status" value="1"/>
</dbReference>
<keyword evidence="10 11" id="KW-0539">Nucleus</keyword>
<comment type="caution">
    <text evidence="12">The sequence shown here is derived from an EMBL/GenBank/DDBJ whole genome shotgun (WGS) entry which is preliminary data.</text>
</comment>
<evidence type="ECO:0000256" key="2">
    <source>
        <dbReference type="ARBA" id="ARBA00005273"/>
    </source>
</evidence>
<dbReference type="InterPro" id="IPR036465">
    <property type="entry name" value="vWFA_dom_sf"/>
</dbReference>
<dbReference type="EMBL" id="JALJOS010000003">
    <property type="protein sequence ID" value="KAK9841655.1"/>
    <property type="molecule type" value="Genomic_DNA"/>
</dbReference>
<evidence type="ECO:0000256" key="8">
    <source>
        <dbReference type="ARBA" id="ARBA00023163"/>
    </source>
</evidence>
<evidence type="ECO:0000256" key="3">
    <source>
        <dbReference type="ARBA" id="ARBA00022723"/>
    </source>
</evidence>
<keyword evidence="6 11" id="KW-0862">Zinc</keyword>
<reference evidence="12 13" key="1">
    <citation type="journal article" date="2024" name="Nat. Commun.">
        <title>Phylogenomics reveals the evolutionary origins of lichenization in chlorophyte algae.</title>
        <authorList>
            <person name="Puginier C."/>
            <person name="Libourel C."/>
            <person name="Otte J."/>
            <person name="Skaloud P."/>
            <person name="Haon M."/>
            <person name="Grisel S."/>
            <person name="Petersen M."/>
            <person name="Berrin J.G."/>
            <person name="Delaux P.M."/>
            <person name="Dal Grande F."/>
            <person name="Keller J."/>
        </authorList>
    </citation>
    <scope>NUCLEOTIDE SEQUENCE [LARGE SCALE GENOMIC DNA]</scope>
    <source>
        <strain evidence="12 13">SAG 2145</strain>
    </source>
</reference>
<organism evidence="12 13">
    <name type="scientific">Apatococcus lobatus</name>
    <dbReference type="NCBI Taxonomy" id="904363"/>
    <lineage>
        <taxon>Eukaryota</taxon>
        <taxon>Viridiplantae</taxon>
        <taxon>Chlorophyta</taxon>
        <taxon>core chlorophytes</taxon>
        <taxon>Trebouxiophyceae</taxon>
        <taxon>Chlorellales</taxon>
        <taxon>Chlorellaceae</taxon>
        <taxon>Apatococcus</taxon>
    </lineage>
</organism>
<dbReference type="Gene3D" id="3.40.50.410">
    <property type="entry name" value="von Willebrand factor, type A domain"/>
    <property type="match status" value="1"/>
</dbReference>
<comment type="subunit">
    <text evidence="11">Component of the 7-subunit TFIIH core complex composed of XPB, XPD, TFB1/GTF2H1, GTF2H2/P44, TFB4/GTF2H3, TFB2/GTF2H4 and TFB5/GTF2H5, which is active in NER. The core complex associates with the 3-subunit CDK-activating kinase (CAK) module composed of CYCH1/cyclin H1, CDKD and MAT1/At4g30820 to form the 10-subunit holoenzyme (holo-TFIIH) active in transcription.</text>
</comment>
<evidence type="ECO:0000256" key="6">
    <source>
        <dbReference type="ARBA" id="ARBA00022833"/>
    </source>
</evidence>
<dbReference type="PANTHER" id="PTHR12831:SF0">
    <property type="entry name" value="GENERAL TRANSCRIPTION FACTOR IIH SUBUNIT 3"/>
    <property type="match status" value="1"/>
</dbReference>
<sequence length="312" mass="34230">MARLQPKGPLFTAQERAILLAPDRHTQTRKKLGDGQLLLVQVETSDQFWTNSSQRGHIISLKSTLQQLVVFIQTFELFHEENMIVLLAAGDTDSCILYASEQLGSLLGWHQDTTLAAPDQIIRSLEEWKPADHKEGLEKPAVSATLSRALCLLHKARATPATNKLLPRILCLHGSPDAASQYIAIMNCIFSAQRNNVVLDTCMLGSDNSAFLQQAAHLSGGIYLQQGSPPVLLQTLLTIFASSIHMRTFLRSPEQAGVDFRASCFCHKNLIDLGFVCSVCLSIFCQHQLECPTCGTVYGSSAGPSTMRNTAH</sequence>
<dbReference type="InterPro" id="IPR004600">
    <property type="entry name" value="TFIIH_Tfb4/GTF2H3"/>
</dbReference>
<protein>
    <recommendedName>
        <fullName evidence="11">General transcription and DNA repair factor IIH subunit TFB4</fullName>
    </recommendedName>
    <alternativeName>
        <fullName evidence="11">RNA polymerase II transcription factor B subunit 4</fullName>
    </alternativeName>
</protein>
<evidence type="ECO:0000256" key="1">
    <source>
        <dbReference type="ARBA" id="ARBA00004123"/>
    </source>
</evidence>
<keyword evidence="9 11" id="KW-0234">DNA repair</keyword>
<comment type="function">
    <text evidence="11">Component of the general transcription and DNA repair factor IIH (TFIIH) core complex, which is involved in general and transcription-coupled nucleotide excision repair (NER) of damaged DNA and, when complexed to CAK, in RNA transcription by RNA polymerase II. In NER, TFIIH acts by opening DNA around the lesion to allow the excision of the damaged oligonucleotide and its replacement by a new DNA fragment. In transcription, TFIIH has an essential role in transcription initiation. When the pre-initiation complex (PIC) has been established, TFIIH is required for promoter opening and promoter escape. Phosphorylation of the C-terminal tail (CTD) of the largest subunit of RNA polymerase II by the kinase module CAK controls the initiation of transcription.</text>
</comment>